<feature type="domain" description="HTH cro/C1-type" evidence="2">
    <location>
        <begin position="10"/>
        <end position="64"/>
    </location>
</feature>
<organism evidence="3 4">
    <name type="scientific">Halalkalibacter okhensis</name>
    <dbReference type="NCBI Taxonomy" id="333138"/>
    <lineage>
        <taxon>Bacteria</taxon>
        <taxon>Bacillati</taxon>
        <taxon>Bacillota</taxon>
        <taxon>Bacilli</taxon>
        <taxon>Bacillales</taxon>
        <taxon>Bacillaceae</taxon>
        <taxon>Halalkalibacter</taxon>
    </lineage>
</organism>
<dbReference type="PROSITE" id="PS50943">
    <property type="entry name" value="HTH_CROC1"/>
    <property type="match status" value="1"/>
</dbReference>
<dbReference type="eggNOG" id="COG1396">
    <property type="taxonomic scope" value="Bacteria"/>
</dbReference>
<proteinExistence type="predicted"/>
<dbReference type="Pfam" id="PF01381">
    <property type="entry name" value="HTH_3"/>
    <property type="match status" value="1"/>
</dbReference>
<dbReference type="SMART" id="SM00530">
    <property type="entry name" value="HTH_XRE"/>
    <property type="match status" value="1"/>
</dbReference>
<dbReference type="InterPro" id="IPR011990">
    <property type="entry name" value="TPR-like_helical_dom_sf"/>
</dbReference>
<accession>A0A0B0IFL3</accession>
<dbReference type="InterPro" id="IPR001387">
    <property type="entry name" value="Cro/C1-type_HTH"/>
</dbReference>
<dbReference type="SUPFAM" id="SSF47413">
    <property type="entry name" value="lambda repressor-like DNA-binding domains"/>
    <property type="match status" value="1"/>
</dbReference>
<dbReference type="Gene3D" id="1.25.40.10">
    <property type="entry name" value="Tetratricopeptide repeat domain"/>
    <property type="match status" value="1"/>
</dbReference>
<sequence>MEKVLLGKKIRDLRKYLHITQKELADGICTQSMISLLENNEEIYPSAQLLYMLSKRLGVSIEYFFSDKDVYGLNYVNEICDQLTTLIQSKRYQLAYRTIQKEKHNPDFSKPHLQKFILWREAICINHLFQDRQKALEKLKDAMTLTDALNKNYSTQDLEILTSKAIIYGEDGQWDKADQSFDEIIRQIERASQLMNAIPLINTYYNASRTSLKLQKSKKALELSEKGIALCLKQKTFYNLGYLYYQKAECLKQMNVDNQDDIITFYNKALQVFQMIDDTTNIKKVTSVIRDRGTGPSSHEPIIQKSLSK</sequence>
<dbReference type="SUPFAM" id="SSF48452">
    <property type="entry name" value="TPR-like"/>
    <property type="match status" value="1"/>
</dbReference>
<dbReference type="AlphaFoldDB" id="A0A0B0IFL3"/>
<evidence type="ECO:0000259" key="2">
    <source>
        <dbReference type="PROSITE" id="PS50943"/>
    </source>
</evidence>
<dbReference type="Proteomes" id="UP000030832">
    <property type="component" value="Unassembled WGS sequence"/>
</dbReference>
<name>A0A0B0IFL3_9BACI</name>
<dbReference type="InterPro" id="IPR041315">
    <property type="entry name" value="PlcR_TPR"/>
</dbReference>
<evidence type="ECO:0000256" key="1">
    <source>
        <dbReference type="SAM" id="MobiDB-lite"/>
    </source>
</evidence>
<dbReference type="InterPro" id="IPR010982">
    <property type="entry name" value="Lambda_DNA-bd_dom_sf"/>
</dbReference>
<evidence type="ECO:0000313" key="3">
    <source>
        <dbReference type="EMBL" id="KHF38446.1"/>
    </source>
</evidence>
<gene>
    <name evidence="3" type="ORF">LQ50_21155</name>
</gene>
<keyword evidence="4" id="KW-1185">Reference proteome</keyword>
<dbReference type="OrthoDB" id="1150409at2"/>
<dbReference type="EMBL" id="JRJU01000039">
    <property type="protein sequence ID" value="KHF38446.1"/>
    <property type="molecule type" value="Genomic_DNA"/>
</dbReference>
<reference evidence="3 4" key="1">
    <citation type="submission" date="2014-09" db="EMBL/GenBank/DDBJ databases">
        <title>Genome sequencing and annotation of Bacillus Okhensis strain Kh10-101T.</title>
        <authorList>
            <person name="Prakash J.S."/>
        </authorList>
    </citation>
    <scope>NUCLEOTIDE SEQUENCE [LARGE SCALE GENOMIC DNA]</scope>
    <source>
        <strain evidence="4">Kh10-101T</strain>
    </source>
</reference>
<dbReference type="GO" id="GO:0003677">
    <property type="term" value="F:DNA binding"/>
    <property type="evidence" value="ECO:0007669"/>
    <property type="project" value="InterPro"/>
</dbReference>
<evidence type="ECO:0000313" key="4">
    <source>
        <dbReference type="Proteomes" id="UP000030832"/>
    </source>
</evidence>
<protein>
    <recommendedName>
        <fullName evidence="2">HTH cro/C1-type domain-containing protein</fullName>
    </recommendedName>
</protein>
<dbReference type="InterPro" id="IPR053163">
    <property type="entry name" value="HTH-type_regulator_Rgg"/>
</dbReference>
<dbReference type="PANTHER" id="PTHR37038">
    <property type="entry name" value="TRANSCRIPTIONAL REGULATOR-RELATED"/>
    <property type="match status" value="1"/>
</dbReference>
<feature type="region of interest" description="Disordered" evidence="1">
    <location>
        <begin position="290"/>
        <end position="309"/>
    </location>
</feature>
<comment type="caution">
    <text evidence="3">The sequence shown here is derived from an EMBL/GenBank/DDBJ whole genome shotgun (WGS) entry which is preliminary data.</text>
</comment>
<dbReference type="STRING" id="333138.LQ50_21155"/>
<dbReference type="RefSeq" id="WP_034632647.1">
    <property type="nucleotide sequence ID" value="NZ_JRJU01000039.1"/>
</dbReference>
<dbReference type="PANTHER" id="PTHR37038:SF14">
    <property type="entry name" value="TRANSCRIPTIONAL ACTIVATOR"/>
    <property type="match status" value="1"/>
</dbReference>
<dbReference type="Pfam" id="PF18768">
    <property type="entry name" value="RNPP_C"/>
    <property type="match status" value="1"/>
</dbReference>
<dbReference type="CDD" id="cd00093">
    <property type="entry name" value="HTH_XRE"/>
    <property type="match status" value="1"/>
</dbReference>